<protein>
    <submittedName>
        <fullName evidence="5">DUF11 domain-containing protein</fullName>
    </submittedName>
</protein>
<evidence type="ECO:0000256" key="2">
    <source>
        <dbReference type="SAM" id="Phobius"/>
    </source>
</evidence>
<proteinExistence type="predicted"/>
<dbReference type="InterPro" id="IPR013783">
    <property type="entry name" value="Ig-like_fold"/>
</dbReference>
<dbReference type="Pfam" id="PF01345">
    <property type="entry name" value="DUF11"/>
    <property type="match status" value="1"/>
</dbReference>
<dbReference type="Proteomes" id="UP000298017">
    <property type="component" value="Unassembled WGS sequence"/>
</dbReference>
<keyword evidence="2" id="KW-0812">Transmembrane</keyword>
<dbReference type="PRINTS" id="PR01217">
    <property type="entry name" value="PRICHEXTENSN"/>
</dbReference>
<dbReference type="RefSeq" id="WP_135010541.1">
    <property type="nucleotide sequence ID" value="NZ_JAYEXM010000005.1"/>
</dbReference>
<dbReference type="GO" id="GO:0005975">
    <property type="term" value="P:carbohydrate metabolic process"/>
    <property type="evidence" value="ECO:0007669"/>
    <property type="project" value="UniProtKB-ARBA"/>
</dbReference>
<evidence type="ECO:0000256" key="3">
    <source>
        <dbReference type="SAM" id="SignalP"/>
    </source>
</evidence>
<evidence type="ECO:0000259" key="4">
    <source>
        <dbReference type="Pfam" id="PF01345"/>
    </source>
</evidence>
<evidence type="ECO:0000313" key="6">
    <source>
        <dbReference type="Proteomes" id="UP000298017"/>
    </source>
</evidence>
<name>A0AAX2SDS4_KOCRH</name>
<reference evidence="5 6" key="1">
    <citation type="submission" date="2019-03" db="EMBL/GenBank/DDBJ databases">
        <title>Genome Sequencing and Assembly of Various Microbes Isolated from Alder Root Nodule.</title>
        <authorList>
            <person name="Swanson E."/>
            <person name="Sevigny J.L."/>
            <person name="Pesce C."/>
            <person name="Davis I."/>
            <person name="Kleiner V."/>
            <person name="Tisa L."/>
        </authorList>
    </citation>
    <scope>NUCLEOTIDE SEQUENCE [LARGE SCALE GENOMIC DNA]</scope>
    <source>
        <strain evidence="5 6">4R-31</strain>
    </source>
</reference>
<sequence length="1049" mass="105626">MGRTLSTTSHLFLVLLLAIASVLGIAPAAQAAEQADLQVNLTGPAQSSPNVDFTYTIAVSNLGPSAADGSRVDFTAPAGATGVTVTCGSPTAGAVCGTFTVANGRALGTLTKFPGNGGAVITVRGTFGAGSSATATATITAPTGVTELDPSSNTSTQNTALAQAQVNTTTTVSPTTVASGGTVTVTTTFENVGPVAVENFDLRGLFEGTSGPADGASYSFEGTTECATSSEIPCPADSLGKVSITGDNRARMPFDGAKVDLAPGQKIVFSTTLTVERSCDLNRSSRAGTVTSQFYPRQQATSTGAPYEVQGNSYSSAEFFVTGGGSLCPRPLILSKTVDQPSAPSGEERTFTIAVENPNDTPASVGSLVDTLIHSGYVGFTATGGVSCAAESSAPCPPGVTGTAVTADGFAVEDVQLPAGTRLVLSIPMRLGATCGAGGTGVNSVNANNIRVGEQPLTGESTLVDYVIADLPDCGEGVLDITADRTSPEVVYSGQDTVDRVVITNNSNTAVTEAVLGVSPGSRPQGFSYFLPRDVTCVPGESSGDCSTFQSALGGGYTFALGPGESLVLIASAPVQLDGVCPSGEPGSYTTSYTLRAGSGYWADDTEQRVGCNDVAAETAVPTLTPQAGSAFPVTATVSNEGGVARDTKFSIVLPANGYVFDPAAGDTITCEVVTKTSTQNVTCPEFFFDPATRAVTGVIPVLGTGDSVRIRVNGSAGVVEGRSYPITTTVAASGDTVPGSNTSVVNFGVANTLVPTFGEVTVNLPAGASLDQDLVFPAQMVCKSSGTTDAEVRVAAGSTTGRVSLDETVWRNDDCVVTFQRPEAPAGFEWDGDFSENPVNLSAVQAGATARTAVSLRAVVPVPSPSVTEEPSPEPTTPGPSPTEEPSPEPTTPGPSPTEEPSPEPTTPGPSPTEEPSPEPTSPEPTVEPSEPVPSPSVTDEPSPEPSPTGKPSSEPTSPAPGDPSPTDPAPDSPVVPGTPGAGPVDGAAGPGGPGSTPSSGAGGVDVKTGFDRVVSDSRTWWVVAALVVLGGAAGVSAAMLRRRSRGR</sequence>
<keyword evidence="2" id="KW-0472">Membrane</keyword>
<dbReference type="PANTHER" id="PTHR36721:SF1">
    <property type="entry name" value="OS04G0446401 PROTEIN"/>
    <property type="match status" value="1"/>
</dbReference>
<keyword evidence="3" id="KW-0732">Signal</keyword>
<accession>A0AAX2SDS4</accession>
<feature type="compositionally biased region" description="Low complexity" evidence="1">
    <location>
        <begin position="976"/>
        <end position="989"/>
    </location>
</feature>
<gene>
    <name evidence="5" type="ORF">E4P33_06045</name>
</gene>
<dbReference type="EMBL" id="SPNK01000005">
    <property type="protein sequence ID" value="TFI01686.1"/>
    <property type="molecule type" value="Genomic_DNA"/>
</dbReference>
<dbReference type="PANTHER" id="PTHR36721">
    <property type="entry name" value="PROLINE-RICH FAMILY PROTEIN"/>
    <property type="match status" value="1"/>
</dbReference>
<organism evidence="5 6">
    <name type="scientific">Kocuria rhizophila</name>
    <dbReference type="NCBI Taxonomy" id="72000"/>
    <lineage>
        <taxon>Bacteria</taxon>
        <taxon>Bacillati</taxon>
        <taxon>Actinomycetota</taxon>
        <taxon>Actinomycetes</taxon>
        <taxon>Micrococcales</taxon>
        <taxon>Micrococcaceae</taxon>
        <taxon>Kocuria</taxon>
    </lineage>
</organism>
<evidence type="ECO:0000313" key="5">
    <source>
        <dbReference type="EMBL" id="TFI01686.1"/>
    </source>
</evidence>
<evidence type="ECO:0000256" key="1">
    <source>
        <dbReference type="SAM" id="MobiDB-lite"/>
    </source>
</evidence>
<dbReference type="InterPro" id="IPR001434">
    <property type="entry name" value="OmcB-like_DUF11"/>
</dbReference>
<feature type="compositionally biased region" description="Pro residues" evidence="1">
    <location>
        <begin position="959"/>
        <end position="975"/>
    </location>
</feature>
<feature type="domain" description="DUF11" evidence="4">
    <location>
        <begin position="36"/>
        <end position="157"/>
    </location>
</feature>
<feature type="chain" id="PRO_5043578731" evidence="3">
    <location>
        <begin position="32"/>
        <end position="1049"/>
    </location>
</feature>
<feature type="signal peptide" evidence="3">
    <location>
        <begin position="1"/>
        <end position="31"/>
    </location>
</feature>
<feature type="compositionally biased region" description="Pro residues" evidence="1">
    <location>
        <begin position="874"/>
        <end position="924"/>
    </location>
</feature>
<keyword evidence="2" id="KW-1133">Transmembrane helix</keyword>
<feature type="compositionally biased region" description="Low complexity" evidence="1">
    <location>
        <begin position="925"/>
        <end position="942"/>
    </location>
</feature>
<feature type="transmembrane region" description="Helical" evidence="2">
    <location>
        <begin position="1022"/>
        <end position="1042"/>
    </location>
</feature>
<dbReference type="AlphaFoldDB" id="A0AAX2SDS4"/>
<dbReference type="Gene3D" id="2.60.40.10">
    <property type="entry name" value="Immunoglobulins"/>
    <property type="match status" value="1"/>
</dbReference>
<keyword evidence="6" id="KW-1185">Reference proteome</keyword>
<feature type="region of interest" description="Disordered" evidence="1">
    <location>
        <begin position="863"/>
        <end position="1009"/>
    </location>
</feature>
<comment type="caution">
    <text evidence="5">The sequence shown here is derived from an EMBL/GenBank/DDBJ whole genome shotgun (WGS) entry which is preliminary data.</text>
</comment>